<sequence>MKKENKVAKMVKKIAVASARNAVNKKYVIMLYEHEATDAVKKALTEMQM</sequence>
<reference evidence="1 2" key="1">
    <citation type="submission" date="2021-10" db="EMBL/GenBank/DDBJ databases">
        <title>Anaerobic single-cell dispensing facilitates the cultivation of human gut bacteria.</title>
        <authorList>
            <person name="Afrizal A."/>
        </authorList>
    </citation>
    <scope>NUCLEOTIDE SEQUENCE [LARGE SCALE GENOMIC DNA]</scope>
    <source>
        <strain evidence="1 2">CLA-AA-H244</strain>
    </source>
</reference>
<proteinExistence type="predicted"/>
<dbReference type="Proteomes" id="UP001199355">
    <property type="component" value="Unassembled WGS sequence"/>
</dbReference>
<comment type="caution">
    <text evidence="1">The sequence shown here is derived from an EMBL/GenBank/DDBJ whole genome shotgun (WGS) entry which is preliminary data.</text>
</comment>
<evidence type="ECO:0000313" key="1">
    <source>
        <dbReference type="EMBL" id="MCC2167693.1"/>
    </source>
</evidence>
<evidence type="ECO:0000313" key="2">
    <source>
        <dbReference type="Proteomes" id="UP001199355"/>
    </source>
</evidence>
<name>A0AAE3AXN5_9FIRM</name>
<keyword evidence="2" id="KW-1185">Reference proteome</keyword>
<protein>
    <submittedName>
        <fullName evidence="1">Uncharacterized protein</fullName>
    </submittedName>
</protein>
<dbReference type="AlphaFoldDB" id="A0AAE3AXN5"/>
<gene>
    <name evidence="1" type="ORF">LKD45_08315</name>
</gene>
<dbReference type="EMBL" id="JAJEQF010000018">
    <property type="protein sequence ID" value="MCC2167693.1"/>
    <property type="molecule type" value="Genomic_DNA"/>
</dbReference>
<accession>A0AAE3AXN5</accession>
<dbReference type="RefSeq" id="WP_021914053.1">
    <property type="nucleotide sequence ID" value="NZ_JAJEQF010000018.1"/>
</dbReference>
<organism evidence="1 2">
    <name type="scientific">Gallintestinimicrobium propionicum</name>
    <dbReference type="NCBI Taxonomy" id="2981770"/>
    <lineage>
        <taxon>Bacteria</taxon>
        <taxon>Bacillati</taxon>
        <taxon>Bacillota</taxon>
        <taxon>Clostridia</taxon>
        <taxon>Lachnospirales</taxon>
        <taxon>Lachnospiraceae</taxon>
        <taxon>Gallintestinimicrobium</taxon>
    </lineage>
</organism>